<reference evidence="1" key="1">
    <citation type="submission" date="2014-11" db="EMBL/GenBank/DDBJ databases">
        <authorList>
            <person name="Amaro Gonzalez C."/>
        </authorList>
    </citation>
    <scope>NUCLEOTIDE SEQUENCE</scope>
</reference>
<proteinExistence type="predicted"/>
<reference evidence="1" key="2">
    <citation type="journal article" date="2015" name="Fish Shellfish Immunol.">
        <title>Early steps in the European eel (Anguilla anguilla)-Vibrio vulnificus interaction in the gills: Role of the RtxA13 toxin.</title>
        <authorList>
            <person name="Callol A."/>
            <person name="Pajuelo D."/>
            <person name="Ebbesson L."/>
            <person name="Teles M."/>
            <person name="MacKenzie S."/>
            <person name="Amaro C."/>
        </authorList>
    </citation>
    <scope>NUCLEOTIDE SEQUENCE</scope>
</reference>
<protein>
    <submittedName>
        <fullName evidence="1">Uncharacterized protein</fullName>
    </submittedName>
</protein>
<evidence type="ECO:0000313" key="1">
    <source>
        <dbReference type="EMBL" id="JAI04863.1"/>
    </source>
</evidence>
<sequence length="49" mass="5756">METTSIICSVCFLCIKPYTVMLYSNVINHAHKNIFRIGIYLNHNNHFLK</sequence>
<dbReference type="EMBL" id="GBXM01003715">
    <property type="protein sequence ID" value="JAI04863.1"/>
    <property type="molecule type" value="Transcribed_RNA"/>
</dbReference>
<organism evidence="1">
    <name type="scientific">Anguilla anguilla</name>
    <name type="common">European freshwater eel</name>
    <name type="synonym">Muraena anguilla</name>
    <dbReference type="NCBI Taxonomy" id="7936"/>
    <lineage>
        <taxon>Eukaryota</taxon>
        <taxon>Metazoa</taxon>
        <taxon>Chordata</taxon>
        <taxon>Craniata</taxon>
        <taxon>Vertebrata</taxon>
        <taxon>Euteleostomi</taxon>
        <taxon>Actinopterygii</taxon>
        <taxon>Neopterygii</taxon>
        <taxon>Teleostei</taxon>
        <taxon>Anguilliformes</taxon>
        <taxon>Anguillidae</taxon>
        <taxon>Anguilla</taxon>
    </lineage>
</organism>
<dbReference type="AlphaFoldDB" id="A0A0E9XQ48"/>
<accession>A0A0E9XQ48</accession>
<name>A0A0E9XQ48_ANGAN</name>